<proteinExistence type="predicted"/>
<evidence type="ECO:0000313" key="1">
    <source>
        <dbReference type="EMBL" id="EDR02341.1"/>
    </source>
</evidence>
<gene>
    <name evidence="1" type="ORF">LACBIDRAFT_309780</name>
</gene>
<evidence type="ECO:0000313" key="2">
    <source>
        <dbReference type="Proteomes" id="UP000001194"/>
    </source>
</evidence>
<organism evidence="2">
    <name type="scientific">Laccaria bicolor (strain S238N-H82 / ATCC MYA-4686)</name>
    <name type="common">Bicoloured deceiver</name>
    <name type="synonym">Laccaria laccata var. bicolor</name>
    <dbReference type="NCBI Taxonomy" id="486041"/>
    <lineage>
        <taxon>Eukaryota</taxon>
        <taxon>Fungi</taxon>
        <taxon>Dikarya</taxon>
        <taxon>Basidiomycota</taxon>
        <taxon>Agaricomycotina</taxon>
        <taxon>Agaricomycetes</taxon>
        <taxon>Agaricomycetidae</taxon>
        <taxon>Agaricales</taxon>
        <taxon>Agaricineae</taxon>
        <taxon>Hydnangiaceae</taxon>
        <taxon>Laccaria</taxon>
    </lineage>
</organism>
<dbReference type="KEGG" id="lbc:LACBIDRAFT_309780"/>
<dbReference type="GeneID" id="6082643"/>
<protein>
    <submittedName>
        <fullName evidence="1">Predicted protein</fullName>
    </submittedName>
</protein>
<sequence length="106" mass="12279">MFQIGECFPESSTQWHSTRRFRNFLALYKLKGPVTILPDTLPSNQGFKDTSHLDQPPTCMNSMLQRRRISKLPCTAYSVRELHDHWCLPPISLLVVVYIGSLMHFT</sequence>
<dbReference type="Proteomes" id="UP000001194">
    <property type="component" value="Unassembled WGS sequence"/>
</dbReference>
<dbReference type="HOGENOM" id="CLU_2223724_0_0_1"/>
<dbReference type="RefSeq" id="XP_001887018.1">
    <property type="nucleotide sequence ID" value="XM_001886983.1"/>
</dbReference>
<dbReference type="EMBL" id="DS547131">
    <property type="protein sequence ID" value="EDR02341.1"/>
    <property type="molecule type" value="Genomic_DNA"/>
</dbReference>
<dbReference type="InParanoid" id="B0DT23"/>
<dbReference type="OrthoDB" id="10413351at2759"/>
<reference evidence="1 2" key="1">
    <citation type="journal article" date="2008" name="Nature">
        <title>The genome of Laccaria bicolor provides insights into mycorrhizal symbiosis.</title>
        <authorList>
            <person name="Martin F."/>
            <person name="Aerts A."/>
            <person name="Ahren D."/>
            <person name="Brun A."/>
            <person name="Danchin E.G.J."/>
            <person name="Duchaussoy F."/>
            <person name="Gibon J."/>
            <person name="Kohler A."/>
            <person name="Lindquist E."/>
            <person name="Pereda V."/>
            <person name="Salamov A."/>
            <person name="Shapiro H.J."/>
            <person name="Wuyts J."/>
            <person name="Blaudez D."/>
            <person name="Buee M."/>
            <person name="Brokstein P."/>
            <person name="Canbaeck B."/>
            <person name="Cohen D."/>
            <person name="Courty P.E."/>
            <person name="Coutinho P.M."/>
            <person name="Delaruelle C."/>
            <person name="Detter J.C."/>
            <person name="Deveau A."/>
            <person name="DiFazio S."/>
            <person name="Duplessis S."/>
            <person name="Fraissinet-Tachet L."/>
            <person name="Lucic E."/>
            <person name="Frey-Klett P."/>
            <person name="Fourrey C."/>
            <person name="Feussner I."/>
            <person name="Gay G."/>
            <person name="Grimwood J."/>
            <person name="Hoegger P.J."/>
            <person name="Jain P."/>
            <person name="Kilaru S."/>
            <person name="Labbe J."/>
            <person name="Lin Y.C."/>
            <person name="Legue V."/>
            <person name="Le Tacon F."/>
            <person name="Marmeisse R."/>
            <person name="Melayah D."/>
            <person name="Montanini B."/>
            <person name="Muratet M."/>
            <person name="Nehls U."/>
            <person name="Niculita-Hirzel H."/>
            <person name="Oudot-Le Secq M.P."/>
            <person name="Peter M."/>
            <person name="Quesneville H."/>
            <person name="Rajashekar B."/>
            <person name="Reich M."/>
            <person name="Rouhier N."/>
            <person name="Schmutz J."/>
            <person name="Yin T."/>
            <person name="Chalot M."/>
            <person name="Henrissat B."/>
            <person name="Kuees U."/>
            <person name="Lucas S."/>
            <person name="Van de Peer Y."/>
            <person name="Podila G.K."/>
            <person name="Polle A."/>
            <person name="Pukkila P.J."/>
            <person name="Richardson P.M."/>
            <person name="Rouze P."/>
            <person name="Sanders I.R."/>
            <person name="Stajich J.E."/>
            <person name="Tunlid A."/>
            <person name="Tuskan G."/>
            <person name="Grigoriev I.V."/>
        </authorList>
    </citation>
    <scope>NUCLEOTIDE SEQUENCE [LARGE SCALE GENOMIC DNA]</scope>
    <source>
        <strain evidence="2">S238N-H82 / ATCC MYA-4686</strain>
    </source>
</reference>
<keyword evidence="2" id="KW-1185">Reference proteome</keyword>
<accession>B0DT23</accession>
<dbReference type="AlphaFoldDB" id="B0DT23"/>
<name>B0DT23_LACBS</name>